<evidence type="ECO:0000256" key="5">
    <source>
        <dbReference type="ARBA" id="ARBA00022833"/>
    </source>
</evidence>
<dbReference type="PANTHER" id="PTHR47772">
    <property type="entry name" value="ZINC FINGER PROTEIN 200"/>
    <property type="match status" value="1"/>
</dbReference>
<dbReference type="Pfam" id="PF00096">
    <property type="entry name" value="zf-C2H2"/>
    <property type="match status" value="1"/>
</dbReference>
<keyword evidence="6" id="KW-0805">Transcription regulation</keyword>
<evidence type="ECO:0000256" key="9">
    <source>
        <dbReference type="PROSITE-ProRule" id="PRU00042"/>
    </source>
</evidence>
<dbReference type="InterPro" id="IPR050636">
    <property type="entry name" value="C2H2-ZF_domain-containing"/>
</dbReference>
<evidence type="ECO:0000256" key="8">
    <source>
        <dbReference type="ARBA" id="ARBA00023242"/>
    </source>
</evidence>
<dbReference type="SUPFAM" id="SSF57667">
    <property type="entry name" value="beta-beta-alpha zinc fingers"/>
    <property type="match status" value="2"/>
</dbReference>
<keyword evidence="7" id="KW-0804">Transcription</keyword>
<dbReference type="AlphaFoldDB" id="A0A5E4Q9G6"/>
<dbReference type="PANTHER" id="PTHR47772:SF1">
    <property type="entry name" value="ZINC FINGER PROTEIN 200"/>
    <property type="match status" value="1"/>
</dbReference>
<evidence type="ECO:0000259" key="10">
    <source>
        <dbReference type="PROSITE" id="PS50157"/>
    </source>
</evidence>
<evidence type="ECO:0000256" key="2">
    <source>
        <dbReference type="ARBA" id="ARBA00022723"/>
    </source>
</evidence>
<dbReference type="InterPro" id="IPR036236">
    <property type="entry name" value="Znf_C2H2_sf"/>
</dbReference>
<keyword evidence="8" id="KW-0539">Nucleus</keyword>
<dbReference type="SMART" id="SM00355">
    <property type="entry name" value="ZnF_C2H2"/>
    <property type="match status" value="6"/>
</dbReference>
<evidence type="ECO:0000313" key="12">
    <source>
        <dbReference type="Proteomes" id="UP000324832"/>
    </source>
</evidence>
<keyword evidence="12" id="KW-1185">Reference proteome</keyword>
<comment type="subcellular location">
    <subcellularLocation>
        <location evidence="1">Nucleus</location>
    </subcellularLocation>
</comment>
<feature type="domain" description="C2H2-type" evidence="10">
    <location>
        <begin position="122"/>
        <end position="150"/>
    </location>
</feature>
<sequence>APRATHTCAVCRLTHTTLSNLRKHVKYAHSQRYSCEVCDRVLHNKTALRQHMFVHTGEKEYSCTKCEKKFLFKKGLEIHLLSHASSANLYCHECDMTFKHQLSYNHHLKYNLKHIHPDKLKYACGSCDKRFALASRLDDHNTAVHLKLTPLRCTHPGCDFACSSQPVLRTH</sequence>
<dbReference type="GO" id="GO:0008270">
    <property type="term" value="F:zinc ion binding"/>
    <property type="evidence" value="ECO:0007669"/>
    <property type="project" value="UniProtKB-KW"/>
</dbReference>
<keyword evidence="3" id="KW-0677">Repeat</keyword>
<dbReference type="PROSITE" id="PS00028">
    <property type="entry name" value="ZINC_FINGER_C2H2_1"/>
    <property type="match status" value="3"/>
</dbReference>
<dbReference type="Gene3D" id="3.30.160.60">
    <property type="entry name" value="Classic Zinc Finger"/>
    <property type="match status" value="3"/>
</dbReference>
<evidence type="ECO:0000256" key="1">
    <source>
        <dbReference type="ARBA" id="ARBA00004123"/>
    </source>
</evidence>
<feature type="non-terminal residue" evidence="11">
    <location>
        <position position="1"/>
    </location>
</feature>
<keyword evidence="5" id="KW-0862">Zinc</keyword>
<dbReference type="FunFam" id="3.30.160.60:FF:000671">
    <property type="entry name" value="Zinc finger protein 26"/>
    <property type="match status" value="1"/>
</dbReference>
<dbReference type="PROSITE" id="PS50157">
    <property type="entry name" value="ZINC_FINGER_C2H2_2"/>
    <property type="match status" value="3"/>
</dbReference>
<protein>
    <recommendedName>
        <fullName evidence="10">C2H2-type domain-containing protein</fullName>
    </recommendedName>
</protein>
<dbReference type="EMBL" id="FZQP02001904">
    <property type="protein sequence ID" value="VVC94225.1"/>
    <property type="molecule type" value="Genomic_DNA"/>
</dbReference>
<evidence type="ECO:0000256" key="3">
    <source>
        <dbReference type="ARBA" id="ARBA00022737"/>
    </source>
</evidence>
<evidence type="ECO:0000256" key="4">
    <source>
        <dbReference type="ARBA" id="ARBA00022771"/>
    </source>
</evidence>
<reference evidence="11 12" key="1">
    <citation type="submission" date="2017-07" db="EMBL/GenBank/DDBJ databases">
        <authorList>
            <person name="Talla V."/>
            <person name="Backstrom N."/>
        </authorList>
    </citation>
    <scope>NUCLEOTIDE SEQUENCE [LARGE SCALE GENOMIC DNA]</scope>
</reference>
<dbReference type="Proteomes" id="UP000324832">
    <property type="component" value="Unassembled WGS sequence"/>
</dbReference>
<organism evidence="11 12">
    <name type="scientific">Leptidea sinapis</name>
    <dbReference type="NCBI Taxonomy" id="189913"/>
    <lineage>
        <taxon>Eukaryota</taxon>
        <taxon>Metazoa</taxon>
        <taxon>Ecdysozoa</taxon>
        <taxon>Arthropoda</taxon>
        <taxon>Hexapoda</taxon>
        <taxon>Insecta</taxon>
        <taxon>Pterygota</taxon>
        <taxon>Neoptera</taxon>
        <taxon>Endopterygota</taxon>
        <taxon>Lepidoptera</taxon>
        <taxon>Glossata</taxon>
        <taxon>Ditrysia</taxon>
        <taxon>Papilionoidea</taxon>
        <taxon>Pieridae</taxon>
        <taxon>Dismorphiinae</taxon>
        <taxon>Leptidea</taxon>
    </lineage>
</organism>
<dbReference type="InterPro" id="IPR013087">
    <property type="entry name" value="Znf_C2H2_type"/>
</dbReference>
<evidence type="ECO:0000256" key="7">
    <source>
        <dbReference type="ARBA" id="ARBA00023163"/>
    </source>
</evidence>
<evidence type="ECO:0000313" key="11">
    <source>
        <dbReference type="EMBL" id="VVC94225.1"/>
    </source>
</evidence>
<feature type="domain" description="C2H2-type" evidence="10">
    <location>
        <begin position="33"/>
        <end position="60"/>
    </location>
</feature>
<dbReference type="GO" id="GO:0005634">
    <property type="term" value="C:nucleus"/>
    <property type="evidence" value="ECO:0007669"/>
    <property type="project" value="UniProtKB-SubCell"/>
</dbReference>
<proteinExistence type="predicted"/>
<accession>A0A5E4Q9G6</accession>
<gene>
    <name evidence="11" type="ORF">LSINAPIS_LOCUS6228</name>
</gene>
<name>A0A5E4Q9G6_9NEOP</name>
<keyword evidence="2" id="KW-0479">Metal-binding</keyword>
<keyword evidence="4 9" id="KW-0863">Zinc-finger</keyword>
<feature type="domain" description="C2H2-type" evidence="10">
    <location>
        <begin position="61"/>
        <end position="88"/>
    </location>
</feature>
<feature type="non-terminal residue" evidence="11">
    <location>
        <position position="171"/>
    </location>
</feature>
<evidence type="ECO:0000256" key="6">
    <source>
        <dbReference type="ARBA" id="ARBA00023015"/>
    </source>
</evidence>